<dbReference type="EMBL" id="BT069644">
    <property type="protein sequence ID" value="ACN36541.1"/>
    <property type="molecule type" value="mRNA"/>
</dbReference>
<reference evidence="1" key="1">
    <citation type="journal article" date="2009" name="PLoS Genet.">
        <title>Sequencing, mapping, and analysis of 27,455 maize full-length cDNAs.</title>
        <authorList>
            <person name="Soderlund C."/>
            <person name="Descour A."/>
            <person name="Kudrna D."/>
            <person name="Bomhoff M."/>
            <person name="Boyd L."/>
            <person name="Currie J."/>
            <person name="Angelova A."/>
            <person name="Collura K."/>
            <person name="Wissotski M."/>
            <person name="Ashley E."/>
            <person name="Morrow D."/>
            <person name="Fernandes J."/>
            <person name="Walbot V."/>
            <person name="Yu Y."/>
        </authorList>
    </citation>
    <scope>NUCLEOTIDE SEQUENCE</scope>
    <source>
        <strain evidence="1">B73</strain>
    </source>
</reference>
<proteinExistence type="evidence at transcript level"/>
<organism evidence="1">
    <name type="scientific">Zea mays</name>
    <name type="common">Maize</name>
    <dbReference type="NCBI Taxonomy" id="4577"/>
    <lineage>
        <taxon>Eukaryota</taxon>
        <taxon>Viridiplantae</taxon>
        <taxon>Streptophyta</taxon>
        <taxon>Embryophyta</taxon>
        <taxon>Tracheophyta</taxon>
        <taxon>Spermatophyta</taxon>
        <taxon>Magnoliopsida</taxon>
        <taxon>Liliopsida</taxon>
        <taxon>Poales</taxon>
        <taxon>Poaceae</taxon>
        <taxon>PACMAD clade</taxon>
        <taxon>Panicoideae</taxon>
        <taxon>Andropogonodae</taxon>
        <taxon>Andropogoneae</taxon>
        <taxon>Tripsacinae</taxon>
        <taxon>Zea</taxon>
    </lineage>
</organism>
<accession>C0PMX5</accession>
<evidence type="ECO:0000313" key="1">
    <source>
        <dbReference type="EMBL" id="ACN36541.1"/>
    </source>
</evidence>
<sequence length="121" mass="12896">MKNLRSWLEWALKSVVGEDVVHQRRDGSCCSFTSSTILSLGHALTFLLCSTKLLSALERRGSSGVGGGSVGHPKVKNLGAGGVWCRRCLRSAAGECQPWSSTEQMGCADAETENGKRNLGV</sequence>
<protein>
    <submittedName>
        <fullName evidence="1">Uncharacterized protein</fullName>
    </submittedName>
</protein>
<dbReference type="AlphaFoldDB" id="C0PMX5"/>
<name>C0PMX5_MAIZE</name>